<keyword evidence="14 16" id="KW-0961">Cell wall biogenesis/degradation</keyword>
<dbReference type="InterPro" id="IPR006094">
    <property type="entry name" value="Oxid_FAD_bind_N"/>
</dbReference>
<evidence type="ECO:0000256" key="12">
    <source>
        <dbReference type="ARBA" id="ARBA00023002"/>
    </source>
</evidence>
<keyword evidence="6 16" id="KW-0132">Cell division</keyword>
<evidence type="ECO:0000313" key="18">
    <source>
        <dbReference type="EMBL" id="KKQ74548.1"/>
    </source>
</evidence>
<organism evidence="18 19">
    <name type="scientific">Berkelbacteria bacterium GW2011_GWB1_38_5</name>
    <dbReference type="NCBI Taxonomy" id="1618336"/>
    <lineage>
        <taxon>Bacteria</taxon>
        <taxon>Candidatus Berkelbacteria</taxon>
    </lineage>
</organism>
<evidence type="ECO:0000256" key="7">
    <source>
        <dbReference type="ARBA" id="ARBA00022630"/>
    </source>
</evidence>
<dbReference type="InterPro" id="IPR036318">
    <property type="entry name" value="FAD-bd_PCMH-like_sf"/>
</dbReference>
<evidence type="ECO:0000256" key="11">
    <source>
        <dbReference type="ARBA" id="ARBA00022984"/>
    </source>
</evidence>
<keyword evidence="12 16" id="KW-0560">Oxidoreductase</keyword>
<dbReference type="Proteomes" id="UP000034498">
    <property type="component" value="Unassembled WGS sequence"/>
</dbReference>
<comment type="subcellular location">
    <subcellularLocation>
        <location evidence="3 16">Cytoplasm</location>
    </subcellularLocation>
</comment>
<dbReference type="UniPathway" id="UPA00219"/>
<dbReference type="InterPro" id="IPR036635">
    <property type="entry name" value="MurB_C_sf"/>
</dbReference>
<comment type="catalytic activity">
    <reaction evidence="15 16">
        <text>UDP-N-acetyl-alpha-D-muramate + NADP(+) = UDP-N-acetyl-3-O-(1-carboxyvinyl)-alpha-D-glucosamine + NADPH + H(+)</text>
        <dbReference type="Rhea" id="RHEA:12248"/>
        <dbReference type="ChEBI" id="CHEBI:15378"/>
        <dbReference type="ChEBI" id="CHEBI:57783"/>
        <dbReference type="ChEBI" id="CHEBI:58349"/>
        <dbReference type="ChEBI" id="CHEBI:68483"/>
        <dbReference type="ChEBI" id="CHEBI:70757"/>
        <dbReference type="EC" id="1.3.1.98"/>
    </reaction>
</comment>
<evidence type="ECO:0000256" key="14">
    <source>
        <dbReference type="ARBA" id="ARBA00023316"/>
    </source>
</evidence>
<keyword evidence="10 16" id="KW-0133">Cell shape</keyword>
<feature type="active site" evidence="16">
    <location>
        <position position="319"/>
    </location>
</feature>
<dbReference type="GO" id="GO:0071949">
    <property type="term" value="F:FAD binding"/>
    <property type="evidence" value="ECO:0007669"/>
    <property type="project" value="InterPro"/>
</dbReference>
<feature type="active site" evidence="16">
    <location>
        <position position="176"/>
    </location>
</feature>
<reference evidence="18 19" key="1">
    <citation type="journal article" date="2015" name="Nature">
        <title>rRNA introns, odd ribosomes, and small enigmatic genomes across a large radiation of phyla.</title>
        <authorList>
            <person name="Brown C.T."/>
            <person name="Hug L.A."/>
            <person name="Thomas B.C."/>
            <person name="Sharon I."/>
            <person name="Castelle C.J."/>
            <person name="Singh A."/>
            <person name="Wilkins M.J."/>
            <person name="Williams K.H."/>
            <person name="Banfield J.F."/>
        </authorList>
    </citation>
    <scope>NUCLEOTIDE SEQUENCE [LARGE SCALE GENOMIC DNA]</scope>
</reference>
<dbReference type="GO" id="GO:0071555">
    <property type="term" value="P:cell wall organization"/>
    <property type="evidence" value="ECO:0007669"/>
    <property type="project" value="UniProtKB-KW"/>
</dbReference>
<evidence type="ECO:0000256" key="9">
    <source>
        <dbReference type="ARBA" id="ARBA00022857"/>
    </source>
</evidence>
<keyword evidence="13 16" id="KW-0131">Cell cycle</keyword>
<sequence length="326" mass="36401">MTKRKITDLLDNVREHVVMRDFTSLRVGGVADYFFEASSVDDLVKAVRKAVEINLPYFILGGGSNILFSDYGFPGLVIKNSTSNIAIMREKSQVIVDSGVYLSKLIMACVANDLSGIEFLYGIPGTIGGSVYGNAGAYGQSVGDYIKNITMLIIDPKDGVPKIVQYNSSWMEFGYRTSKLKKMKNRFKPVILSCKMQLSQNQKEEIMRRINKSKDNRVKSQPIGSSAGCVFQNPIPKELENVIGRGSKGMPELPIERRAGYMLDQAGAKKLKIGSAEVSNKHANFVINTNSAKASEIRMLIEEMREKVREKYNIVLNEEIEYIGQW</sequence>
<gene>
    <name evidence="16" type="primary">murB</name>
    <name evidence="18" type="ORF">US94_C0002G0008</name>
</gene>
<dbReference type="Gene3D" id="3.30.43.10">
    <property type="entry name" value="Uridine Diphospho-n-acetylenolpyruvylglucosamine Reductase, domain 2"/>
    <property type="match status" value="1"/>
</dbReference>
<dbReference type="GO" id="GO:0008762">
    <property type="term" value="F:UDP-N-acetylmuramate dehydrogenase activity"/>
    <property type="evidence" value="ECO:0007669"/>
    <property type="project" value="UniProtKB-UniRule"/>
</dbReference>
<name>A0A0G0K488_9BACT</name>
<evidence type="ECO:0000256" key="3">
    <source>
        <dbReference type="ARBA" id="ARBA00004496"/>
    </source>
</evidence>
<evidence type="ECO:0000256" key="8">
    <source>
        <dbReference type="ARBA" id="ARBA00022827"/>
    </source>
</evidence>
<evidence type="ECO:0000256" key="16">
    <source>
        <dbReference type="HAMAP-Rule" id="MF_00037"/>
    </source>
</evidence>
<dbReference type="InterPro" id="IPR011601">
    <property type="entry name" value="MurB_C"/>
</dbReference>
<evidence type="ECO:0000256" key="6">
    <source>
        <dbReference type="ARBA" id="ARBA00022618"/>
    </source>
</evidence>
<keyword evidence="9 16" id="KW-0521">NADP</keyword>
<evidence type="ECO:0000256" key="15">
    <source>
        <dbReference type="ARBA" id="ARBA00048914"/>
    </source>
</evidence>
<evidence type="ECO:0000256" key="1">
    <source>
        <dbReference type="ARBA" id="ARBA00001974"/>
    </source>
</evidence>
<dbReference type="PATRIC" id="fig|1618336.3.peg.90"/>
<keyword evidence="5 16" id="KW-0963">Cytoplasm</keyword>
<evidence type="ECO:0000256" key="4">
    <source>
        <dbReference type="ARBA" id="ARBA00004752"/>
    </source>
</evidence>
<dbReference type="PANTHER" id="PTHR21071">
    <property type="entry name" value="UDP-N-ACETYLENOLPYRUVOYLGLUCOSAMINE REDUCTASE"/>
    <property type="match status" value="1"/>
</dbReference>
<dbReference type="NCBIfam" id="TIGR00179">
    <property type="entry name" value="murB"/>
    <property type="match status" value="1"/>
</dbReference>
<dbReference type="SUPFAM" id="SSF56194">
    <property type="entry name" value="Uridine diphospho-N-Acetylenolpyruvylglucosamine reductase, MurB, C-terminal domain"/>
    <property type="match status" value="1"/>
</dbReference>
<feature type="active site" description="Proton donor" evidence="16">
    <location>
        <position position="229"/>
    </location>
</feature>
<accession>A0A0G0K488</accession>
<feature type="domain" description="FAD-binding PCMH-type" evidence="17">
    <location>
        <begin position="27"/>
        <end position="201"/>
    </location>
</feature>
<dbReference type="GO" id="GO:0008360">
    <property type="term" value="P:regulation of cell shape"/>
    <property type="evidence" value="ECO:0007669"/>
    <property type="project" value="UniProtKB-KW"/>
</dbReference>
<evidence type="ECO:0000313" key="19">
    <source>
        <dbReference type="Proteomes" id="UP000034498"/>
    </source>
</evidence>
<dbReference type="GO" id="GO:0005829">
    <property type="term" value="C:cytosol"/>
    <property type="evidence" value="ECO:0007669"/>
    <property type="project" value="TreeGrafter"/>
</dbReference>
<dbReference type="EMBL" id="LBUX01000002">
    <property type="protein sequence ID" value="KKQ74548.1"/>
    <property type="molecule type" value="Genomic_DNA"/>
</dbReference>
<dbReference type="InterPro" id="IPR003170">
    <property type="entry name" value="MurB"/>
</dbReference>
<dbReference type="GO" id="GO:0051301">
    <property type="term" value="P:cell division"/>
    <property type="evidence" value="ECO:0007669"/>
    <property type="project" value="UniProtKB-KW"/>
</dbReference>
<dbReference type="NCBIfam" id="NF010480">
    <property type="entry name" value="PRK13905.1"/>
    <property type="match status" value="1"/>
</dbReference>
<dbReference type="HAMAP" id="MF_00037">
    <property type="entry name" value="MurB"/>
    <property type="match status" value="1"/>
</dbReference>
<protein>
    <recommendedName>
        <fullName evidence="16">UDP-N-acetylenolpyruvoylglucosamine reductase</fullName>
        <ecNumber evidence="16">1.3.1.98</ecNumber>
    </recommendedName>
    <alternativeName>
        <fullName evidence="16">UDP-N-acetylmuramate dehydrogenase</fullName>
    </alternativeName>
</protein>
<evidence type="ECO:0000256" key="13">
    <source>
        <dbReference type="ARBA" id="ARBA00023306"/>
    </source>
</evidence>
<evidence type="ECO:0000256" key="10">
    <source>
        <dbReference type="ARBA" id="ARBA00022960"/>
    </source>
</evidence>
<comment type="cofactor">
    <cofactor evidence="1 16">
        <name>FAD</name>
        <dbReference type="ChEBI" id="CHEBI:57692"/>
    </cofactor>
</comment>
<comment type="similarity">
    <text evidence="16">Belongs to the MurB family.</text>
</comment>
<dbReference type="Pfam" id="PF01565">
    <property type="entry name" value="FAD_binding_4"/>
    <property type="match status" value="1"/>
</dbReference>
<dbReference type="InterPro" id="IPR016166">
    <property type="entry name" value="FAD-bd_PCMH"/>
</dbReference>
<comment type="function">
    <text evidence="2 16">Cell wall formation.</text>
</comment>
<evidence type="ECO:0000256" key="5">
    <source>
        <dbReference type="ARBA" id="ARBA00022490"/>
    </source>
</evidence>
<keyword evidence="11 16" id="KW-0573">Peptidoglycan synthesis</keyword>
<comment type="pathway">
    <text evidence="4 16">Cell wall biogenesis; peptidoglycan biosynthesis.</text>
</comment>
<dbReference type="Pfam" id="PF02873">
    <property type="entry name" value="MurB_C"/>
    <property type="match status" value="1"/>
</dbReference>
<dbReference type="InterPro" id="IPR016167">
    <property type="entry name" value="FAD-bd_PCMH_sub1"/>
</dbReference>
<evidence type="ECO:0000259" key="17">
    <source>
        <dbReference type="PROSITE" id="PS51387"/>
    </source>
</evidence>
<keyword evidence="7 16" id="KW-0285">Flavoprotein</keyword>
<keyword evidence="8 16" id="KW-0274">FAD</keyword>
<dbReference type="PROSITE" id="PS51387">
    <property type="entry name" value="FAD_PCMH"/>
    <property type="match status" value="1"/>
</dbReference>
<dbReference type="SUPFAM" id="SSF56176">
    <property type="entry name" value="FAD-binding/transporter-associated domain-like"/>
    <property type="match status" value="1"/>
</dbReference>
<evidence type="ECO:0000256" key="2">
    <source>
        <dbReference type="ARBA" id="ARBA00003921"/>
    </source>
</evidence>
<dbReference type="AlphaFoldDB" id="A0A0G0K488"/>
<dbReference type="Gene3D" id="3.90.78.10">
    <property type="entry name" value="UDP-N-acetylenolpyruvoylglucosamine reductase, C-terminal domain"/>
    <property type="match status" value="1"/>
</dbReference>
<dbReference type="EC" id="1.3.1.98" evidence="16"/>
<dbReference type="GO" id="GO:0009252">
    <property type="term" value="P:peptidoglycan biosynthetic process"/>
    <property type="evidence" value="ECO:0007669"/>
    <property type="project" value="UniProtKB-UniRule"/>
</dbReference>
<dbReference type="PANTHER" id="PTHR21071:SF4">
    <property type="entry name" value="UDP-N-ACETYLENOLPYRUVOYLGLUCOSAMINE REDUCTASE"/>
    <property type="match status" value="1"/>
</dbReference>
<proteinExistence type="inferred from homology"/>
<dbReference type="InterPro" id="IPR016169">
    <property type="entry name" value="FAD-bd_PCMH_sub2"/>
</dbReference>
<dbReference type="Gene3D" id="3.30.465.10">
    <property type="match status" value="1"/>
</dbReference>
<comment type="caution">
    <text evidence="18">The sequence shown here is derived from an EMBL/GenBank/DDBJ whole genome shotgun (WGS) entry which is preliminary data.</text>
</comment>
<dbReference type="STRING" id="1618336.US94_C0002G0008"/>